<dbReference type="RefSeq" id="WP_378060380.1">
    <property type="nucleotide sequence ID" value="NZ_JBHSIS010000022.1"/>
</dbReference>
<evidence type="ECO:0000256" key="2">
    <source>
        <dbReference type="SAM" id="SignalP"/>
    </source>
</evidence>
<dbReference type="PROSITE" id="PS51257">
    <property type="entry name" value="PROKAR_LIPOPROTEIN"/>
    <property type="match status" value="1"/>
</dbReference>
<feature type="signal peptide" evidence="2">
    <location>
        <begin position="1"/>
        <end position="21"/>
    </location>
</feature>
<sequence>MIRIQHALLAATTAAILTVTACGSDDSGATGQDTEQGAAGQGNGRGGPGGGAGFPGATGEIAAISGTTMQVQNAQSGQVSVTYTDTTTFTQQVAATLAELKVGDCVRVTSEDSGDDSGDSVTAATVSISESVDGSCGIQGGGGRGMPGGGMAPPSGERPSRPSGERPSRPSGAPSAPGGGDRGQFGGASGTVTAVTADGFTVESTVPGSEDTRMATVTVSAGTTWTTNADATAAALEVGRCVTATGESDDTGAVTATNINITDPVDGECAGMFGRGGGF</sequence>
<accession>A0ABV9SA76</accession>
<feature type="compositionally biased region" description="Gly residues" evidence="1">
    <location>
        <begin position="39"/>
        <end position="56"/>
    </location>
</feature>
<evidence type="ECO:0000313" key="5">
    <source>
        <dbReference type="Proteomes" id="UP001595859"/>
    </source>
</evidence>
<dbReference type="InterPro" id="IPR043724">
    <property type="entry name" value="DUF5666"/>
</dbReference>
<keyword evidence="5" id="KW-1185">Reference proteome</keyword>
<feature type="region of interest" description="Disordered" evidence="1">
    <location>
        <begin position="127"/>
        <end position="191"/>
    </location>
</feature>
<keyword evidence="2" id="KW-0732">Signal</keyword>
<feature type="compositionally biased region" description="Gly residues" evidence="1">
    <location>
        <begin position="177"/>
        <end position="189"/>
    </location>
</feature>
<proteinExistence type="predicted"/>
<reference evidence="5" key="1">
    <citation type="journal article" date="2019" name="Int. J. Syst. Evol. Microbiol.">
        <title>The Global Catalogue of Microorganisms (GCM) 10K type strain sequencing project: providing services to taxonomists for standard genome sequencing and annotation.</title>
        <authorList>
            <consortium name="The Broad Institute Genomics Platform"/>
            <consortium name="The Broad Institute Genome Sequencing Center for Infectious Disease"/>
            <person name="Wu L."/>
            <person name="Ma J."/>
        </authorList>
    </citation>
    <scope>NUCLEOTIDE SEQUENCE [LARGE SCALE GENOMIC DNA]</scope>
    <source>
        <strain evidence="5">ZS-22-S1</strain>
    </source>
</reference>
<protein>
    <submittedName>
        <fullName evidence="4">DUF5666 domain-containing protein</fullName>
    </submittedName>
</protein>
<feature type="chain" id="PRO_5046949987" evidence="2">
    <location>
        <begin position="22"/>
        <end position="279"/>
    </location>
</feature>
<dbReference type="Proteomes" id="UP001595859">
    <property type="component" value="Unassembled WGS sequence"/>
</dbReference>
<evidence type="ECO:0000259" key="3">
    <source>
        <dbReference type="Pfam" id="PF18914"/>
    </source>
</evidence>
<comment type="caution">
    <text evidence="4">The sequence shown here is derived from an EMBL/GenBank/DDBJ whole genome shotgun (WGS) entry which is preliminary data.</text>
</comment>
<organism evidence="4 5">
    <name type="scientific">Actinophytocola glycyrrhizae</name>
    <dbReference type="NCBI Taxonomy" id="2044873"/>
    <lineage>
        <taxon>Bacteria</taxon>
        <taxon>Bacillati</taxon>
        <taxon>Actinomycetota</taxon>
        <taxon>Actinomycetes</taxon>
        <taxon>Pseudonocardiales</taxon>
        <taxon>Pseudonocardiaceae</taxon>
    </lineage>
</organism>
<feature type="compositionally biased region" description="Gly residues" evidence="1">
    <location>
        <begin position="137"/>
        <end position="151"/>
    </location>
</feature>
<dbReference type="Pfam" id="PF18914">
    <property type="entry name" value="DUF5666"/>
    <property type="match status" value="2"/>
</dbReference>
<feature type="compositionally biased region" description="Basic and acidic residues" evidence="1">
    <location>
        <begin position="158"/>
        <end position="168"/>
    </location>
</feature>
<name>A0ABV9SA76_9PSEU</name>
<feature type="region of interest" description="Disordered" evidence="1">
    <location>
        <begin position="26"/>
        <end position="57"/>
    </location>
</feature>
<evidence type="ECO:0000256" key="1">
    <source>
        <dbReference type="SAM" id="MobiDB-lite"/>
    </source>
</evidence>
<dbReference type="EMBL" id="JBHSIS010000022">
    <property type="protein sequence ID" value="MFC4858132.1"/>
    <property type="molecule type" value="Genomic_DNA"/>
</dbReference>
<gene>
    <name evidence="4" type="ORF">ACFPCV_31925</name>
</gene>
<feature type="domain" description="DUF5666" evidence="3">
    <location>
        <begin position="58"/>
        <end position="109"/>
    </location>
</feature>
<evidence type="ECO:0000313" key="4">
    <source>
        <dbReference type="EMBL" id="MFC4858132.1"/>
    </source>
</evidence>
<feature type="domain" description="DUF5666" evidence="3">
    <location>
        <begin position="190"/>
        <end position="259"/>
    </location>
</feature>